<dbReference type="Gene3D" id="3.60.10.10">
    <property type="entry name" value="Endonuclease/exonuclease/phosphatase"/>
    <property type="match status" value="1"/>
</dbReference>
<gene>
    <name evidence="3" type="ORF">Pmar_PMAR002727</name>
    <name evidence="2" type="ORF">Pmar_PMAR025560</name>
</gene>
<dbReference type="RefSeq" id="XP_002765216.1">
    <property type="nucleotide sequence ID" value="XM_002765170.1"/>
</dbReference>
<name>C5LSA8_PERM5</name>
<dbReference type="EMBL" id="GG685098">
    <property type="protein sequence ID" value="EER00385.1"/>
    <property type="molecule type" value="Genomic_DNA"/>
</dbReference>
<keyword evidence="4" id="KW-1185">Reference proteome</keyword>
<accession>C5LSA8</accession>
<reference evidence="3 4" key="1">
    <citation type="submission" date="2008-07" db="EMBL/GenBank/DDBJ databases">
        <authorList>
            <person name="El-Sayed N."/>
            <person name="Caler E."/>
            <person name="Inman J."/>
            <person name="Amedeo P."/>
            <person name="Hass B."/>
            <person name="Wortman J."/>
        </authorList>
    </citation>
    <scope>NUCLEOTIDE SEQUENCE [LARGE SCALE GENOMIC DNA]</scope>
    <source>
        <strain evidence="3">ATCC 50983</strain>
        <strain evidence="4">ATCC 50983 / TXsc</strain>
    </source>
</reference>
<dbReference type="Proteomes" id="UP000007800">
    <property type="component" value="Unassembled WGS sequence"/>
</dbReference>
<dbReference type="InterPro" id="IPR036691">
    <property type="entry name" value="Endo/exonu/phosph_ase_sf"/>
</dbReference>
<dbReference type="GeneID" id="9050154"/>
<proteinExistence type="predicted"/>
<protein>
    <recommendedName>
        <fullName evidence="1">Endonuclease/exonuclease/phosphatase domain-containing protein</fullName>
    </recommendedName>
</protein>
<evidence type="ECO:0000313" key="2">
    <source>
        <dbReference type="EMBL" id="EEQ97933.1"/>
    </source>
</evidence>
<evidence type="ECO:0000259" key="1">
    <source>
        <dbReference type="Pfam" id="PF14529"/>
    </source>
</evidence>
<dbReference type="SUPFAM" id="SSF56219">
    <property type="entry name" value="DNase I-like"/>
    <property type="match status" value="1"/>
</dbReference>
<dbReference type="OrthoDB" id="6780406at2759"/>
<dbReference type="GO" id="GO:0003824">
    <property type="term" value="F:catalytic activity"/>
    <property type="evidence" value="ECO:0007669"/>
    <property type="project" value="InterPro"/>
</dbReference>
<dbReference type="EMBL" id="GG686856">
    <property type="protein sequence ID" value="EEQ97933.1"/>
    <property type="molecule type" value="Genomic_DNA"/>
</dbReference>
<evidence type="ECO:0000313" key="4">
    <source>
        <dbReference type="Proteomes" id="UP000007800"/>
    </source>
</evidence>
<dbReference type="Pfam" id="PF14529">
    <property type="entry name" value="Exo_endo_phos_2"/>
    <property type="match status" value="1"/>
</dbReference>
<evidence type="ECO:0000313" key="3">
    <source>
        <dbReference type="EMBL" id="EER00385.1"/>
    </source>
</evidence>
<dbReference type="InterPro" id="IPR005135">
    <property type="entry name" value="Endo/exonuclease/phosphatase"/>
</dbReference>
<sequence length="124" mass="13726">MSSMNSTNQAWARGSELLSLFDSLGFQVVNDPESRPTFRGGRGHSWIGVTAVRKWNNPVHWEVSTEESGSDHKLIIVALKLTSITTQRLALRLTDIGSVKERMRHFVARHPSASAVTVTAVGRQ</sequence>
<dbReference type="RefSeq" id="XP_002767667.1">
    <property type="nucleotide sequence ID" value="XM_002767621.1"/>
</dbReference>
<organism evidence="4">
    <name type="scientific">Perkinsus marinus (strain ATCC 50983 / TXsc)</name>
    <dbReference type="NCBI Taxonomy" id="423536"/>
    <lineage>
        <taxon>Eukaryota</taxon>
        <taxon>Sar</taxon>
        <taxon>Alveolata</taxon>
        <taxon>Perkinsozoa</taxon>
        <taxon>Perkinsea</taxon>
        <taxon>Perkinsida</taxon>
        <taxon>Perkinsidae</taxon>
        <taxon>Perkinsus</taxon>
    </lineage>
</organism>
<dbReference type="AlphaFoldDB" id="C5LSA8"/>
<dbReference type="GeneID" id="9037859"/>
<feature type="domain" description="Endonuclease/exonuclease/phosphatase" evidence="1">
    <location>
        <begin position="7"/>
        <end position="76"/>
    </location>
</feature>